<dbReference type="HOGENOM" id="CLU_2640533_0_0_1"/>
<proteinExistence type="predicted"/>
<organism evidence="1">
    <name type="scientific">Magallana gigas</name>
    <name type="common">Pacific oyster</name>
    <name type="synonym">Crassostrea gigas</name>
    <dbReference type="NCBI Taxonomy" id="29159"/>
    <lineage>
        <taxon>Eukaryota</taxon>
        <taxon>Metazoa</taxon>
        <taxon>Spiralia</taxon>
        <taxon>Lophotrochozoa</taxon>
        <taxon>Mollusca</taxon>
        <taxon>Bivalvia</taxon>
        <taxon>Autobranchia</taxon>
        <taxon>Pteriomorphia</taxon>
        <taxon>Ostreida</taxon>
        <taxon>Ostreoidea</taxon>
        <taxon>Ostreidae</taxon>
        <taxon>Magallana</taxon>
    </lineage>
</organism>
<accession>K1R2G3</accession>
<sequence length="77" mass="8582">MKTFIIFLSLLVIAAAQRPETPCLYGKPEGYGRCHMFLSCGKNEECIGNICCRVIASVRNIFDATASDGMFLFEKIK</sequence>
<evidence type="ECO:0000313" key="1">
    <source>
        <dbReference type="EMBL" id="EKC35320.1"/>
    </source>
</evidence>
<protein>
    <submittedName>
        <fullName evidence="1">Uncharacterized protein</fullName>
    </submittedName>
</protein>
<dbReference type="InParanoid" id="K1R2G3"/>
<gene>
    <name evidence="1" type="ORF">CGI_10016802</name>
</gene>
<name>K1R2G3_MAGGI</name>
<dbReference type="EMBL" id="JH817834">
    <property type="protein sequence ID" value="EKC35320.1"/>
    <property type="molecule type" value="Genomic_DNA"/>
</dbReference>
<reference evidence="1" key="1">
    <citation type="journal article" date="2012" name="Nature">
        <title>The oyster genome reveals stress adaptation and complexity of shell formation.</title>
        <authorList>
            <person name="Zhang G."/>
            <person name="Fang X."/>
            <person name="Guo X."/>
            <person name="Li L."/>
            <person name="Luo R."/>
            <person name="Xu F."/>
            <person name="Yang P."/>
            <person name="Zhang L."/>
            <person name="Wang X."/>
            <person name="Qi H."/>
            <person name="Xiong Z."/>
            <person name="Que H."/>
            <person name="Xie Y."/>
            <person name="Holland P.W."/>
            <person name="Paps J."/>
            <person name="Zhu Y."/>
            <person name="Wu F."/>
            <person name="Chen Y."/>
            <person name="Wang J."/>
            <person name="Peng C."/>
            <person name="Meng J."/>
            <person name="Yang L."/>
            <person name="Liu J."/>
            <person name="Wen B."/>
            <person name="Zhang N."/>
            <person name="Huang Z."/>
            <person name="Zhu Q."/>
            <person name="Feng Y."/>
            <person name="Mount A."/>
            <person name="Hedgecock D."/>
            <person name="Xu Z."/>
            <person name="Liu Y."/>
            <person name="Domazet-Loso T."/>
            <person name="Du Y."/>
            <person name="Sun X."/>
            <person name="Zhang S."/>
            <person name="Liu B."/>
            <person name="Cheng P."/>
            <person name="Jiang X."/>
            <person name="Li J."/>
            <person name="Fan D."/>
            <person name="Wang W."/>
            <person name="Fu W."/>
            <person name="Wang T."/>
            <person name="Wang B."/>
            <person name="Zhang J."/>
            <person name="Peng Z."/>
            <person name="Li Y."/>
            <person name="Li N."/>
            <person name="Wang J."/>
            <person name="Chen M."/>
            <person name="He Y."/>
            <person name="Tan F."/>
            <person name="Song X."/>
            <person name="Zheng Q."/>
            <person name="Huang R."/>
            <person name="Yang H."/>
            <person name="Du X."/>
            <person name="Chen L."/>
            <person name="Yang M."/>
            <person name="Gaffney P.M."/>
            <person name="Wang S."/>
            <person name="Luo L."/>
            <person name="She Z."/>
            <person name="Ming Y."/>
            <person name="Huang W."/>
            <person name="Zhang S."/>
            <person name="Huang B."/>
            <person name="Zhang Y."/>
            <person name="Qu T."/>
            <person name="Ni P."/>
            <person name="Miao G."/>
            <person name="Wang J."/>
            <person name="Wang Q."/>
            <person name="Steinberg C.E."/>
            <person name="Wang H."/>
            <person name="Li N."/>
            <person name="Qian L."/>
            <person name="Zhang G."/>
            <person name="Li Y."/>
            <person name="Yang H."/>
            <person name="Liu X."/>
            <person name="Wang J."/>
            <person name="Yin Y."/>
            <person name="Wang J."/>
        </authorList>
    </citation>
    <scope>NUCLEOTIDE SEQUENCE [LARGE SCALE GENOMIC DNA]</scope>
    <source>
        <strain evidence="1">05x7-T-G4-1.051#20</strain>
    </source>
</reference>
<dbReference type="AlphaFoldDB" id="K1R2G3"/>